<gene>
    <name evidence="2" type="ORF">OLPFPJCK_00036</name>
</gene>
<dbReference type="PANTHER" id="PTHR13504:SF38">
    <property type="entry name" value="FIDO DOMAIN-CONTAINING PROTEIN"/>
    <property type="match status" value="1"/>
</dbReference>
<name>A0A7G9Z5B6_9EURY</name>
<protein>
    <recommendedName>
        <fullName evidence="1">Fido domain-containing protein</fullName>
    </recommendedName>
</protein>
<dbReference type="InterPro" id="IPR003812">
    <property type="entry name" value="Fido"/>
</dbReference>
<proteinExistence type="predicted"/>
<feature type="domain" description="Fido" evidence="1">
    <location>
        <begin position="164"/>
        <end position="299"/>
    </location>
</feature>
<dbReference type="PANTHER" id="PTHR13504">
    <property type="entry name" value="FIDO DOMAIN-CONTAINING PROTEIN DDB_G0283145"/>
    <property type="match status" value="1"/>
</dbReference>
<evidence type="ECO:0000259" key="1">
    <source>
        <dbReference type="PROSITE" id="PS51459"/>
    </source>
</evidence>
<reference evidence="2" key="1">
    <citation type="submission" date="2020-06" db="EMBL/GenBank/DDBJ databases">
        <title>Unique genomic features of the anaerobic methanotrophic archaea.</title>
        <authorList>
            <person name="Chadwick G.L."/>
            <person name="Skennerton C.T."/>
            <person name="Laso-Perez R."/>
            <person name="Leu A.O."/>
            <person name="Speth D.R."/>
            <person name="Yu H."/>
            <person name="Morgan-Lang C."/>
            <person name="Hatzenpichler R."/>
            <person name="Goudeau D."/>
            <person name="Malmstrom R."/>
            <person name="Brazelton W.J."/>
            <person name="Woyke T."/>
            <person name="Hallam S.J."/>
            <person name="Tyson G.W."/>
            <person name="Wegener G."/>
            <person name="Boetius A."/>
            <person name="Orphan V."/>
        </authorList>
    </citation>
    <scope>NUCLEOTIDE SEQUENCE</scope>
</reference>
<dbReference type="AlphaFoldDB" id="A0A7G9Z5B6"/>
<accession>A0A7G9Z5B6</accession>
<dbReference type="Pfam" id="PF02661">
    <property type="entry name" value="Fic"/>
    <property type="match status" value="1"/>
</dbReference>
<evidence type="ECO:0000313" key="2">
    <source>
        <dbReference type="EMBL" id="QNO55450.1"/>
    </source>
</evidence>
<dbReference type="InterPro" id="IPR036597">
    <property type="entry name" value="Fido-like_dom_sf"/>
</dbReference>
<dbReference type="SUPFAM" id="SSF140931">
    <property type="entry name" value="Fic-like"/>
    <property type="match status" value="1"/>
</dbReference>
<dbReference type="InterPro" id="IPR040198">
    <property type="entry name" value="Fido_containing"/>
</dbReference>
<dbReference type="EMBL" id="MT631614">
    <property type="protein sequence ID" value="QNO55450.1"/>
    <property type="molecule type" value="Genomic_DNA"/>
</dbReference>
<dbReference type="PROSITE" id="PS51459">
    <property type="entry name" value="FIDO"/>
    <property type="match status" value="1"/>
</dbReference>
<dbReference type="Gene3D" id="1.10.3290.10">
    <property type="entry name" value="Fido-like domain"/>
    <property type="match status" value="1"/>
</dbReference>
<sequence length="338" mass="40066">MKLEIKVIKGHKYLYLRDKVKVNDKTAAISFYVGRLSKLERARVIEKLSEFEKIKLKRYADYRLKKYRPAFLNKDQALGSEVLRYWYLRFRENYPDEFERYRQAVFVHYAQGTTAIEGNTITQRQAEELFEHSVAPAGKTVREIHELINFKELERFFESYEGDVSEKLIKKTHTIIMHNLSDTSGEYRRIQVWIEKEEYVPPPPFEIPVLMKELITWYRANKRKLPPLELAIILHTKIVTIHPFVDGNGRLGRALLNFVLRRNGYPTLYLDLEHREKYLDVVAEGNNENYKPIINFICEVYVPQHDKIGAEITKKLQDGEVEEHKRLIREFSKMAGNE</sequence>
<organism evidence="2">
    <name type="scientific">Candidatus Methanophaga sp. ANME-1 ERB7</name>
    <dbReference type="NCBI Taxonomy" id="2759913"/>
    <lineage>
        <taxon>Archaea</taxon>
        <taxon>Methanobacteriati</taxon>
        <taxon>Methanobacteriota</taxon>
        <taxon>Stenosarchaea group</taxon>
        <taxon>Methanomicrobia</taxon>
        <taxon>Candidatus Methanophagales</taxon>
        <taxon>Candidatus Methanophagaceae</taxon>
        <taxon>Candidatus Methanophaga</taxon>
    </lineage>
</organism>